<evidence type="ECO:0000256" key="9">
    <source>
        <dbReference type="SAM" id="MobiDB-lite"/>
    </source>
</evidence>
<dbReference type="GO" id="GO:0005524">
    <property type="term" value="F:ATP binding"/>
    <property type="evidence" value="ECO:0007669"/>
    <property type="project" value="UniProtKB-UniRule"/>
</dbReference>
<evidence type="ECO:0000256" key="2">
    <source>
        <dbReference type="ARBA" id="ARBA00022701"/>
    </source>
</evidence>
<dbReference type="SUPFAM" id="SSF47576">
    <property type="entry name" value="Calponin-homology domain, CH-domain"/>
    <property type="match status" value="1"/>
</dbReference>
<feature type="coiled-coil region" evidence="8">
    <location>
        <begin position="315"/>
        <end position="349"/>
    </location>
</feature>
<reference evidence="13" key="1">
    <citation type="journal article" date="2012" name="BMC Genomics">
        <title>Development and validation of genic-SSR markers in sesame by RNA-seq.</title>
        <authorList>
            <person name="Zhang H."/>
            <person name="Wei L."/>
            <person name="Miao H."/>
            <person name="Zhang T."/>
            <person name="Wang C."/>
        </authorList>
    </citation>
    <scope>NUCLEOTIDE SEQUENCE</scope>
</reference>
<dbReference type="Proteomes" id="UP000504604">
    <property type="component" value="Linkage group LG4"/>
</dbReference>
<feature type="compositionally biased region" description="Polar residues" evidence="9">
    <location>
        <begin position="1028"/>
        <end position="1048"/>
    </location>
</feature>
<feature type="compositionally biased region" description="Polar residues" evidence="9">
    <location>
        <begin position="1057"/>
        <end position="1073"/>
    </location>
</feature>
<dbReference type="GeneID" id="105160042"/>
<feature type="domain" description="Calponin-homology (CH)" evidence="10">
    <location>
        <begin position="24"/>
        <end position="148"/>
    </location>
</feature>
<reference evidence="13" key="2">
    <citation type="submission" date="2025-08" db="UniProtKB">
        <authorList>
            <consortium name="RefSeq"/>
        </authorList>
    </citation>
    <scope>IDENTIFICATION</scope>
</reference>
<keyword evidence="2" id="KW-0493">Microtubule</keyword>
<dbReference type="CDD" id="cd21203">
    <property type="entry name" value="CH_AtKIN14-like"/>
    <property type="match status" value="1"/>
</dbReference>
<gene>
    <name evidence="13" type="primary">LOC105160042</name>
</gene>
<feature type="domain" description="Kinesin motor" evidence="11">
    <location>
        <begin position="384"/>
        <end position="708"/>
    </location>
</feature>
<dbReference type="Pfam" id="PF00307">
    <property type="entry name" value="CH"/>
    <property type="match status" value="1"/>
</dbReference>
<accession>A0A8M8UXU6</accession>
<dbReference type="Pfam" id="PF00225">
    <property type="entry name" value="Kinesin"/>
    <property type="match status" value="1"/>
</dbReference>
<dbReference type="FunFam" id="1.10.418.10:FF:000073">
    <property type="entry name" value="Kinesin-like protein KIN-14L"/>
    <property type="match status" value="1"/>
</dbReference>
<dbReference type="Gene3D" id="1.10.418.10">
    <property type="entry name" value="Calponin-like domain"/>
    <property type="match status" value="1"/>
</dbReference>
<feature type="region of interest" description="Disordered" evidence="9">
    <location>
        <begin position="177"/>
        <end position="201"/>
    </location>
</feature>
<dbReference type="SUPFAM" id="SSF52540">
    <property type="entry name" value="P-loop containing nucleoside triphosphate hydrolases"/>
    <property type="match status" value="1"/>
</dbReference>
<evidence type="ECO:0000259" key="10">
    <source>
        <dbReference type="PROSITE" id="PS50021"/>
    </source>
</evidence>
<feature type="region of interest" description="Disordered" evidence="9">
    <location>
        <begin position="903"/>
        <end position="931"/>
    </location>
</feature>
<dbReference type="RefSeq" id="XP_020548784.1">
    <property type="nucleotide sequence ID" value="XM_020693125.1"/>
</dbReference>
<feature type="binding site" evidence="7">
    <location>
        <begin position="465"/>
        <end position="472"/>
    </location>
    <ligand>
        <name>ATP</name>
        <dbReference type="ChEBI" id="CHEBI:30616"/>
    </ligand>
</feature>
<feature type="region of interest" description="Disordered" evidence="9">
    <location>
        <begin position="999"/>
        <end position="1088"/>
    </location>
</feature>
<protein>
    <submittedName>
        <fullName evidence="13">Kinesin-like protein KIN-14L</fullName>
    </submittedName>
</protein>
<dbReference type="PRINTS" id="PR00380">
    <property type="entry name" value="KINESINHEAVY"/>
</dbReference>
<dbReference type="GO" id="GO:0008017">
    <property type="term" value="F:microtubule binding"/>
    <property type="evidence" value="ECO:0007669"/>
    <property type="project" value="InterPro"/>
</dbReference>
<dbReference type="PANTHER" id="PTHR47972:SF4">
    <property type="entry name" value="KINESIN-LIKE PROTEIN KIN-14L"/>
    <property type="match status" value="1"/>
</dbReference>
<dbReference type="SMART" id="SM00129">
    <property type="entry name" value="KISc"/>
    <property type="match status" value="1"/>
</dbReference>
<dbReference type="InterPro" id="IPR036961">
    <property type="entry name" value="Kinesin_motor_dom_sf"/>
</dbReference>
<keyword evidence="3 7" id="KW-0547">Nucleotide-binding</keyword>
<dbReference type="AlphaFoldDB" id="A0A8M8UXU6"/>
<evidence type="ECO:0000256" key="4">
    <source>
        <dbReference type="ARBA" id="ARBA00022840"/>
    </source>
</evidence>
<dbReference type="KEGG" id="sind:105160042"/>
<dbReference type="InterPro" id="IPR036872">
    <property type="entry name" value="CH_dom_sf"/>
</dbReference>
<dbReference type="OrthoDB" id="3176171at2759"/>
<keyword evidence="5 8" id="KW-0175">Coiled coil</keyword>
<dbReference type="PROSITE" id="PS50067">
    <property type="entry name" value="KINESIN_MOTOR_2"/>
    <property type="match status" value="1"/>
</dbReference>
<proteinExistence type="inferred from homology"/>
<evidence type="ECO:0000259" key="11">
    <source>
        <dbReference type="PROSITE" id="PS50067"/>
    </source>
</evidence>
<dbReference type="SMART" id="SM00033">
    <property type="entry name" value="CH"/>
    <property type="match status" value="1"/>
</dbReference>
<evidence type="ECO:0000313" key="13">
    <source>
        <dbReference type="RefSeq" id="XP_020548784.1"/>
    </source>
</evidence>
<feature type="compositionally biased region" description="Polar residues" evidence="9">
    <location>
        <begin position="180"/>
        <end position="190"/>
    </location>
</feature>
<evidence type="ECO:0000256" key="7">
    <source>
        <dbReference type="PROSITE-ProRule" id="PRU00283"/>
    </source>
</evidence>
<keyword evidence="12" id="KW-1185">Reference proteome</keyword>
<dbReference type="FunFam" id="3.40.850.10:FF:000044">
    <property type="entry name" value="p-loop containing nucleoside triphosphate hydrolases superfamily protein"/>
    <property type="match status" value="1"/>
</dbReference>
<dbReference type="InterPro" id="IPR027640">
    <property type="entry name" value="Kinesin-like_fam"/>
</dbReference>
<dbReference type="InterPro" id="IPR001715">
    <property type="entry name" value="CH_dom"/>
</dbReference>
<evidence type="ECO:0000313" key="12">
    <source>
        <dbReference type="Proteomes" id="UP000504604"/>
    </source>
</evidence>
<dbReference type="Gene3D" id="3.40.850.10">
    <property type="entry name" value="Kinesin motor domain"/>
    <property type="match status" value="1"/>
</dbReference>
<comment type="similarity">
    <text evidence="1">Belongs to the TRAFAC class myosin-kinesin ATPase superfamily. Kinesin family. KIN-14 subfamily.</text>
</comment>
<evidence type="ECO:0000256" key="8">
    <source>
        <dbReference type="SAM" id="Coils"/>
    </source>
</evidence>
<dbReference type="PANTHER" id="PTHR47972">
    <property type="entry name" value="KINESIN-LIKE PROTEIN KLP-3"/>
    <property type="match status" value="1"/>
</dbReference>
<feature type="compositionally biased region" description="Low complexity" evidence="9">
    <location>
        <begin position="920"/>
        <end position="931"/>
    </location>
</feature>
<keyword evidence="6 7" id="KW-0505">Motor protein</keyword>
<dbReference type="GO" id="GO:0003777">
    <property type="term" value="F:microtubule motor activity"/>
    <property type="evidence" value="ECO:0007669"/>
    <property type="project" value="InterPro"/>
</dbReference>
<evidence type="ECO:0000256" key="5">
    <source>
        <dbReference type="ARBA" id="ARBA00023054"/>
    </source>
</evidence>
<dbReference type="PROSITE" id="PS50021">
    <property type="entry name" value="CH"/>
    <property type="match status" value="1"/>
</dbReference>
<dbReference type="GO" id="GO:0005874">
    <property type="term" value="C:microtubule"/>
    <property type="evidence" value="ECO:0007669"/>
    <property type="project" value="UniProtKB-KW"/>
</dbReference>
<feature type="compositionally biased region" description="Basic and acidic residues" evidence="9">
    <location>
        <begin position="780"/>
        <end position="795"/>
    </location>
</feature>
<evidence type="ECO:0000256" key="6">
    <source>
        <dbReference type="ARBA" id="ARBA00023175"/>
    </source>
</evidence>
<dbReference type="InterPro" id="IPR027417">
    <property type="entry name" value="P-loop_NTPase"/>
</dbReference>
<evidence type="ECO:0000256" key="3">
    <source>
        <dbReference type="ARBA" id="ARBA00022741"/>
    </source>
</evidence>
<keyword evidence="4 7" id="KW-0067">ATP-binding</keyword>
<dbReference type="GO" id="GO:0007018">
    <property type="term" value="P:microtubule-based movement"/>
    <property type="evidence" value="ECO:0007669"/>
    <property type="project" value="InterPro"/>
</dbReference>
<organism evidence="12 13">
    <name type="scientific">Sesamum indicum</name>
    <name type="common">Oriental sesame</name>
    <name type="synonym">Sesamum orientale</name>
    <dbReference type="NCBI Taxonomy" id="4182"/>
    <lineage>
        <taxon>Eukaryota</taxon>
        <taxon>Viridiplantae</taxon>
        <taxon>Streptophyta</taxon>
        <taxon>Embryophyta</taxon>
        <taxon>Tracheophyta</taxon>
        <taxon>Spermatophyta</taxon>
        <taxon>Magnoliopsida</taxon>
        <taxon>eudicotyledons</taxon>
        <taxon>Gunneridae</taxon>
        <taxon>Pentapetalae</taxon>
        <taxon>asterids</taxon>
        <taxon>lamiids</taxon>
        <taxon>Lamiales</taxon>
        <taxon>Pedaliaceae</taxon>
        <taxon>Sesamum</taxon>
    </lineage>
</organism>
<feature type="compositionally biased region" description="Polar residues" evidence="9">
    <location>
        <begin position="903"/>
        <end position="915"/>
    </location>
</feature>
<name>A0A8M8UXU6_SESIN</name>
<feature type="region of interest" description="Disordered" evidence="9">
    <location>
        <begin position="740"/>
        <end position="858"/>
    </location>
</feature>
<sequence length="1088" mass="120788">MEDLTRGGRVGELNLASRRAEEAALRRYQAVHWLDYLVGPLGIPTQPSEREFISCLRNGLILCNVINKIQPDSVPKVIETTMPSQSLLWDSRPLPAYQYFENIRNFLVAVEELKLPIFEASVFERDNLEEGSASKVVDCILALKAYHEWKQMTGGSGLFKPPRSPIVVHSAGRIHARSPGSVSCHSSRQLDMSGGSTGSIPSVSDIRKLEDTIVKALAEHMVDTKENIDNNLVASYRRGSVDSVKFFSKILSSCLEEQFRRTFPEMRSSILDHLRERSCSPIPTSVPLVDLSNLENRQCCRACLKKGSCNHWNLVEQQERELSNIKLLLSSAKQEVESLQYQLQNDLEQLGDQVLEMSAAALGYYKAVKENRNLYNMVQDLKGNIRVYCRIRPVLNPEEQDVIDFIGENGSLVVIDPKPLKDEKKFFQFNRVFGPTATQDEVYRDTQPLVRSVMDGYNVCIFAYGQTGSGKTYTMLGPPGGSAKNLGISYLALNELFELSDQRKDITKYDIQVQMVEIHNEQVHDLLAKDLGTNKLEIRSCASNNGMALPDATLHPVRSTVDVVNLMKLGQENRAVGSTAINIRSSRSHSILSVHVHGEDASGSLFRSCLHLVDLAGSERVDKSEVTGDGLQEAQNINKSLACLIDVITALAQKNSHIPYRNSKLTLLLQNSLGGNAKTLMLAHVNPEGDSFEETMSTLKFAQRVSTVELGAARVNKESSEVLELKAQIENLKKALGDKEVQTPLTRKTKEAARTPSQKLKTMTERTPPRTRRLSIENGKTVELERSTNNDDKRGAKTPSVKPKQFTEKTPPPRSRRLSIENVTTAPVERSINHTDKRGAKTPPAAQTSSRRLSLEGPRYLLKDSDHIKLPEMMSKPIKPDERCLQNHSQLEDGKSITITCGQKESSGSLLNRPNQRGGPRSPLSSAPKSPLLKIDTATIKVPSFQIPKTPEAQIKSRNEIQRVLPSDHNISSRIQTPCSTQGKGSHIRKSLRTIGKMINGSEKRNQQKPNGITTPLHGAGTIPDAKSPTSSNGKALRRQSITSIQQPERSRRSSLGGVSTDSYGNDNRNAKTPPQVRASIKLTKRWL</sequence>
<evidence type="ECO:0000256" key="1">
    <source>
        <dbReference type="ARBA" id="ARBA00010899"/>
    </source>
</evidence>
<dbReference type="InterPro" id="IPR001752">
    <property type="entry name" value="Kinesin_motor_dom"/>
</dbReference>